<gene>
    <name evidence="2" type="ORF">B9G39_29495</name>
</gene>
<feature type="region of interest" description="Disordered" evidence="1">
    <location>
        <begin position="1"/>
        <end position="29"/>
    </location>
</feature>
<protein>
    <submittedName>
        <fullName evidence="2">Uncharacterized protein</fullName>
    </submittedName>
</protein>
<organism evidence="2 3">
    <name type="scientific">Zooshikella ganghwensis</name>
    <dbReference type="NCBI Taxonomy" id="202772"/>
    <lineage>
        <taxon>Bacteria</taxon>
        <taxon>Pseudomonadati</taxon>
        <taxon>Pseudomonadota</taxon>
        <taxon>Gammaproteobacteria</taxon>
        <taxon>Oceanospirillales</taxon>
        <taxon>Zooshikellaceae</taxon>
        <taxon>Zooshikella</taxon>
    </lineage>
</organism>
<feature type="compositionally biased region" description="Basic and acidic residues" evidence="1">
    <location>
        <begin position="15"/>
        <end position="29"/>
    </location>
</feature>
<evidence type="ECO:0000256" key="1">
    <source>
        <dbReference type="SAM" id="MobiDB-lite"/>
    </source>
</evidence>
<proteinExistence type="predicted"/>
<feature type="compositionally biased region" description="Polar residues" evidence="1">
    <location>
        <begin position="1"/>
        <end position="13"/>
    </location>
</feature>
<keyword evidence="3" id="KW-1185">Reference proteome</keyword>
<name>A0A4P9VDU6_9GAMM</name>
<comment type="caution">
    <text evidence="2">The sequence shown here is derived from an EMBL/GenBank/DDBJ whole genome shotgun (WGS) entry which is preliminary data.</text>
</comment>
<dbReference type="AlphaFoldDB" id="A0A4P9VDU6"/>
<dbReference type="EMBL" id="NDXW01000011">
    <property type="protein sequence ID" value="RDH41245.1"/>
    <property type="molecule type" value="Genomic_DNA"/>
</dbReference>
<sequence>MSKLTGTTNLNNRFSKKEESEELLQKKEKLTTVKTNRNVTTGLSPKPFRLTTDDISGLQELTEEIQSMTKKNITEAKVIRGLIGMRDKINKKKLLESIMHNT</sequence>
<dbReference type="RefSeq" id="WP_094790008.1">
    <property type="nucleotide sequence ID" value="NZ_NDXW01000011.1"/>
</dbReference>
<reference evidence="2 3" key="1">
    <citation type="submission" date="2017-04" db="EMBL/GenBank/DDBJ databases">
        <title>Draft genome sequence of Zooshikella ganghwensis VG4 isolated from Red Sea sediments.</title>
        <authorList>
            <person name="Rehman Z."/>
            <person name="Alam I."/>
            <person name="Kamau A."/>
            <person name="Bajic V."/>
            <person name="Leiknes T."/>
        </authorList>
    </citation>
    <scope>NUCLEOTIDE SEQUENCE [LARGE SCALE GENOMIC DNA]</scope>
    <source>
        <strain evidence="2 3">VG4</strain>
    </source>
</reference>
<accession>A0A4P9VDU6</accession>
<dbReference type="Proteomes" id="UP000257039">
    <property type="component" value="Unassembled WGS sequence"/>
</dbReference>
<evidence type="ECO:0000313" key="3">
    <source>
        <dbReference type="Proteomes" id="UP000257039"/>
    </source>
</evidence>
<evidence type="ECO:0000313" key="2">
    <source>
        <dbReference type="EMBL" id="RDH41245.1"/>
    </source>
</evidence>